<proteinExistence type="predicted"/>
<evidence type="ECO:0000313" key="3">
    <source>
        <dbReference type="Proteomes" id="UP000314294"/>
    </source>
</evidence>
<sequence>MVKATRDDTWCQELKAERSADVDTTFSHNLLMKEQRKGVRDRVRVVMVLVVLLVGAGSGANERRNSLINCGC</sequence>
<reference evidence="2 3" key="1">
    <citation type="submission" date="2019-03" db="EMBL/GenBank/DDBJ databases">
        <title>First draft genome of Liparis tanakae, snailfish: a comprehensive survey of snailfish specific genes.</title>
        <authorList>
            <person name="Kim W."/>
            <person name="Song I."/>
            <person name="Jeong J.-H."/>
            <person name="Kim D."/>
            <person name="Kim S."/>
            <person name="Ryu S."/>
            <person name="Song J.Y."/>
            <person name="Lee S.K."/>
        </authorList>
    </citation>
    <scope>NUCLEOTIDE SEQUENCE [LARGE SCALE GENOMIC DNA]</scope>
    <source>
        <tissue evidence="2">Muscle</tissue>
    </source>
</reference>
<keyword evidence="1" id="KW-0812">Transmembrane</keyword>
<comment type="caution">
    <text evidence="2">The sequence shown here is derived from an EMBL/GenBank/DDBJ whole genome shotgun (WGS) entry which is preliminary data.</text>
</comment>
<keyword evidence="1" id="KW-0472">Membrane</keyword>
<dbReference type="Proteomes" id="UP000314294">
    <property type="component" value="Unassembled WGS sequence"/>
</dbReference>
<accession>A0A4Z2HDH6</accession>
<dbReference type="EMBL" id="SRLO01000270">
    <property type="protein sequence ID" value="TNN63580.1"/>
    <property type="molecule type" value="Genomic_DNA"/>
</dbReference>
<evidence type="ECO:0000256" key="1">
    <source>
        <dbReference type="SAM" id="Phobius"/>
    </source>
</evidence>
<organism evidence="2 3">
    <name type="scientific">Liparis tanakae</name>
    <name type="common">Tanaka's snailfish</name>
    <dbReference type="NCBI Taxonomy" id="230148"/>
    <lineage>
        <taxon>Eukaryota</taxon>
        <taxon>Metazoa</taxon>
        <taxon>Chordata</taxon>
        <taxon>Craniata</taxon>
        <taxon>Vertebrata</taxon>
        <taxon>Euteleostomi</taxon>
        <taxon>Actinopterygii</taxon>
        <taxon>Neopterygii</taxon>
        <taxon>Teleostei</taxon>
        <taxon>Neoteleostei</taxon>
        <taxon>Acanthomorphata</taxon>
        <taxon>Eupercaria</taxon>
        <taxon>Perciformes</taxon>
        <taxon>Cottioidei</taxon>
        <taxon>Cottales</taxon>
        <taxon>Liparidae</taxon>
        <taxon>Liparis</taxon>
    </lineage>
</organism>
<evidence type="ECO:0000313" key="2">
    <source>
        <dbReference type="EMBL" id="TNN63580.1"/>
    </source>
</evidence>
<dbReference type="AlphaFoldDB" id="A0A4Z2HDH6"/>
<protein>
    <submittedName>
        <fullName evidence="2">Uncharacterized protein</fullName>
    </submittedName>
</protein>
<gene>
    <name evidence="2" type="ORF">EYF80_026232</name>
</gene>
<name>A0A4Z2HDH6_9TELE</name>
<keyword evidence="1" id="KW-1133">Transmembrane helix</keyword>
<feature type="transmembrane region" description="Helical" evidence="1">
    <location>
        <begin position="43"/>
        <end position="60"/>
    </location>
</feature>
<keyword evidence="3" id="KW-1185">Reference proteome</keyword>